<proteinExistence type="predicted"/>
<keyword evidence="2" id="KW-1185">Reference proteome</keyword>
<dbReference type="EMBL" id="CAJVPP010006368">
    <property type="protein sequence ID" value="CAG8677362.1"/>
    <property type="molecule type" value="Genomic_DNA"/>
</dbReference>
<feature type="non-terminal residue" evidence="1">
    <location>
        <position position="89"/>
    </location>
</feature>
<protein>
    <submittedName>
        <fullName evidence="1">3060_t:CDS:1</fullName>
    </submittedName>
</protein>
<gene>
    <name evidence="1" type="ORF">FMOSSE_LOCUS12714</name>
</gene>
<evidence type="ECO:0000313" key="2">
    <source>
        <dbReference type="Proteomes" id="UP000789375"/>
    </source>
</evidence>
<reference evidence="1" key="1">
    <citation type="submission" date="2021-06" db="EMBL/GenBank/DDBJ databases">
        <authorList>
            <person name="Kallberg Y."/>
            <person name="Tangrot J."/>
            <person name="Rosling A."/>
        </authorList>
    </citation>
    <scope>NUCLEOTIDE SEQUENCE</scope>
    <source>
        <strain evidence="1">87-6 pot B 2015</strain>
    </source>
</reference>
<dbReference type="AlphaFoldDB" id="A0A9N9EJ64"/>
<accession>A0A9N9EJ64</accession>
<organism evidence="1 2">
    <name type="scientific">Funneliformis mosseae</name>
    <name type="common">Endomycorrhizal fungus</name>
    <name type="synonym">Glomus mosseae</name>
    <dbReference type="NCBI Taxonomy" id="27381"/>
    <lineage>
        <taxon>Eukaryota</taxon>
        <taxon>Fungi</taxon>
        <taxon>Fungi incertae sedis</taxon>
        <taxon>Mucoromycota</taxon>
        <taxon>Glomeromycotina</taxon>
        <taxon>Glomeromycetes</taxon>
        <taxon>Glomerales</taxon>
        <taxon>Glomeraceae</taxon>
        <taxon>Funneliformis</taxon>
    </lineage>
</organism>
<comment type="caution">
    <text evidence="1">The sequence shown here is derived from an EMBL/GenBank/DDBJ whole genome shotgun (WGS) entry which is preliminary data.</text>
</comment>
<evidence type="ECO:0000313" key="1">
    <source>
        <dbReference type="EMBL" id="CAG8677362.1"/>
    </source>
</evidence>
<dbReference type="Proteomes" id="UP000789375">
    <property type="component" value="Unassembled WGS sequence"/>
</dbReference>
<name>A0A9N9EJ64_FUNMO</name>
<sequence>IPISSKIPNKSFQDKKEVIAKIYKESDQIPVTKSLVEANIQKLPLRNQPQDRSWLRLRKRLQEAIKVKYNNLIISDPKVACFTKLSSKS</sequence>